<dbReference type="RefSeq" id="WP_147451361.1">
    <property type="nucleotide sequence ID" value="NZ_RAWB01000341.1"/>
</dbReference>
<dbReference type="Pfam" id="PF13646">
    <property type="entry name" value="HEAT_2"/>
    <property type="match status" value="1"/>
</dbReference>
<sequence length="123" mass="12535">AQDLEVLVRHGDGALAVLAVRALAKLGQVGAGMLWDALGHSDTEVVKAALAALTSAEGTADGAALAVSLLGHPRWDVRAAAARVLGDLGRPECLPALQQALTVERDALARMALVDAVAQLSGR</sequence>
<comment type="caution">
    <text evidence="1">The sequence shown here is derived from an EMBL/GenBank/DDBJ whole genome shotgun (WGS) entry which is preliminary data.</text>
</comment>
<dbReference type="InterPro" id="IPR016024">
    <property type="entry name" value="ARM-type_fold"/>
</dbReference>
<proteinExistence type="predicted"/>
<gene>
    <name evidence="1" type="ORF">D7V93_27310</name>
</gene>
<dbReference type="SUPFAM" id="SSF48371">
    <property type="entry name" value="ARM repeat"/>
    <property type="match status" value="1"/>
</dbReference>
<dbReference type="InterPro" id="IPR011989">
    <property type="entry name" value="ARM-like"/>
</dbReference>
<dbReference type="EMBL" id="RAWB01000341">
    <property type="protein sequence ID" value="RKH53048.1"/>
    <property type="molecule type" value="Genomic_DNA"/>
</dbReference>
<accession>A0A3A8P9I7</accession>
<organism evidence="1 2">
    <name type="scientific">Corallococcus llansteffanensis</name>
    <dbReference type="NCBI Taxonomy" id="2316731"/>
    <lineage>
        <taxon>Bacteria</taxon>
        <taxon>Pseudomonadati</taxon>
        <taxon>Myxococcota</taxon>
        <taxon>Myxococcia</taxon>
        <taxon>Myxococcales</taxon>
        <taxon>Cystobacterineae</taxon>
        <taxon>Myxococcaceae</taxon>
        <taxon>Corallococcus</taxon>
    </lineage>
</organism>
<protein>
    <submittedName>
        <fullName evidence="1">HEAT repeat domain-containing protein</fullName>
    </submittedName>
</protein>
<name>A0A3A8P9I7_9BACT</name>
<dbReference type="InterPro" id="IPR004155">
    <property type="entry name" value="PBS_lyase_HEAT"/>
</dbReference>
<evidence type="ECO:0000313" key="1">
    <source>
        <dbReference type="EMBL" id="RKH53048.1"/>
    </source>
</evidence>
<reference evidence="2" key="1">
    <citation type="submission" date="2018-09" db="EMBL/GenBank/DDBJ databases">
        <authorList>
            <person name="Livingstone P.G."/>
            <person name="Whitworth D.E."/>
        </authorList>
    </citation>
    <scope>NUCLEOTIDE SEQUENCE [LARGE SCALE GENOMIC DNA]</scope>
    <source>
        <strain evidence="2">CA051B</strain>
    </source>
</reference>
<dbReference type="AlphaFoldDB" id="A0A3A8P9I7"/>
<keyword evidence="2" id="KW-1185">Reference proteome</keyword>
<dbReference type="Proteomes" id="UP000272888">
    <property type="component" value="Unassembled WGS sequence"/>
</dbReference>
<dbReference type="SMART" id="SM00567">
    <property type="entry name" value="EZ_HEAT"/>
    <property type="match status" value="1"/>
</dbReference>
<feature type="non-terminal residue" evidence="1">
    <location>
        <position position="1"/>
    </location>
</feature>
<dbReference type="Gene3D" id="1.25.10.10">
    <property type="entry name" value="Leucine-rich Repeat Variant"/>
    <property type="match status" value="1"/>
</dbReference>
<evidence type="ECO:0000313" key="2">
    <source>
        <dbReference type="Proteomes" id="UP000272888"/>
    </source>
</evidence>